<name>A0A382DVE5_9ZZZZ</name>
<accession>A0A382DVE5</accession>
<proteinExistence type="predicted"/>
<dbReference type="Gene3D" id="3.40.1080.10">
    <property type="entry name" value="Glutaconate Coenzyme A-transferase"/>
    <property type="match status" value="1"/>
</dbReference>
<reference evidence="1" key="1">
    <citation type="submission" date="2018-05" db="EMBL/GenBank/DDBJ databases">
        <authorList>
            <person name="Lanie J.A."/>
            <person name="Ng W.-L."/>
            <person name="Kazmierczak K.M."/>
            <person name="Andrzejewski T.M."/>
            <person name="Davidsen T.M."/>
            <person name="Wayne K.J."/>
            <person name="Tettelin H."/>
            <person name="Glass J.I."/>
            <person name="Rusch D."/>
            <person name="Podicherti R."/>
            <person name="Tsui H.-C.T."/>
            <person name="Winkler M.E."/>
        </authorList>
    </citation>
    <scope>NUCLEOTIDE SEQUENCE</scope>
</reference>
<protein>
    <submittedName>
        <fullName evidence="1">Uncharacterized protein</fullName>
    </submittedName>
</protein>
<dbReference type="SUPFAM" id="SSF100950">
    <property type="entry name" value="NagB/RpiA/CoA transferase-like"/>
    <property type="match status" value="1"/>
</dbReference>
<dbReference type="AlphaFoldDB" id="A0A382DVE5"/>
<sequence>MDKRASLEQVVEGIPDGTTIGLGGLSMNSAPMAYVREIVRQEKRDLTIVAIVAGMSVDWLIAGGCVKKVISGLVSFEGLGLAPSFRTGVQSGLVEIEEYSEDLLICRLRAQAWNLPFVPTKAG</sequence>
<organism evidence="1">
    <name type="scientific">marine metagenome</name>
    <dbReference type="NCBI Taxonomy" id="408172"/>
    <lineage>
        <taxon>unclassified sequences</taxon>
        <taxon>metagenomes</taxon>
        <taxon>ecological metagenomes</taxon>
    </lineage>
</organism>
<dbReference type="EMBL" id="UINC01040993">
    <property type="protein sequence ID" value="SVB41643.1"/>
    <property type="molecule type" value="Genomic_DNA"/>
</dbReference>
<dbReference type="GO" id="GO:0008410">
    <property type="term" value="F:CoA-transferase activity"/>
    <property type="evidence" value="ECO:0007669"/>
    <property type="project" value="InterPro"/>
</dbReference>
<feature type="non-terminal residue" evidence="1">
    <location>
        <position position="123"/>
    </location>
</feature>
<dbReference type="InterPro" id="IPR004165">
    <property type="entry name" value="CoA_trans_fam_I"/>
</dbReference>
<dbReference type="InterPro" id="IPR037171">
    <property type="entry name" value="NagB/RpiA_transferase-like"/>
</dbReference>
<gene>
    <name evidence="1" type="ORF">METZ01_LOCUS194497</name>
</gene>
<evidence type="ECO:0000313" key="1">
    <source>
        <dbReference type="EMBL" id="SVB41643.1"/>
    </source>
</evidence>
<dbReference type="Pfam" id="PF01144">
    <property type="entry name" value="CoA_trans"/>
    <property type="match status" value="1"/>
</dbReference>